<dbReference type="InterPro" id="IPR013097">
    <property type="entry name" value="Dabb"/>
</dbReference>
<organism evidence="2 3">
    <name type="scientific">Mesorhizobium liriopis</name>
    <dbReference type="NCBI Taxonomy" id="2953882"/>
    <lineage>
        <taxon>Bacteria</taxon>
        <taxon>Pseudomonadati</taxon>
        <taxon>Pseudomonadota</taxon>
        <taxon>Alphaproteobacteria</taxon>
        <taxon>Hyphomicrobiales</taxon>
        <taxon>Phyllobacteriaceae</taxon>
        <taxon>Mesorhizobium</taxon>
    </lineage>
</organism>
<evidence type="ECO:0000313" key="3">
    <source>
        <dbReference type="Proteomes" id="UP001205906"/>
    </source>
</evidence>
<dbReference type="SUPFAM" id="SSF54909">
    <property type="entry name" value="Dimeric alpha+beta barrel"/>
    <property type="match status" value="1"/>
</dbReference>
<dbReference type="Proteomes" id="UP001205906">
    <property type="component" value="Unassembled WGS sequence"/>
</dbReference>
<dbReference type="PROSITE" id="PS51502">
    <property type="entry name" value="S_R_A_B_BARREL"/>
    <property type="match status" value="1"/>
</dbReference>
<evidence type="ECO:0000259" key="1">
    <source>
        <dbReference type="PROSITE" id="PS51502"/>
    </source>
</evidence>
<comment type="caution">
    <text evidence="2">The sequence shown here is derived from an EMBL/GenBank/DDBJ whole genome shotgun (WGS) entry which is preliminary data.</text>
</comment>
<proteinExistence type="predicted"/>
<keyword evidence="3" id="KW-1185">Reference proteome</keyword>
<dbReference type="Pfam" id="PF07876">
    <property type="entry name" value="Dabb"/>
    <property type="match status" value="1"/>
</dbReference>
<dbReference type="InterPro" id="IPR011008">
    <property type="entry name" value="Dimeric_a/b-barrel"/>
</dbReference>
<protein>
    <submittedName>
        <fullName evidence="2">Dabb family protein</fullName>
    </submittedName>
</protein>
<dbReference type="EMBL" id="JAMXQS010000010">
    <property type="protein sequence ID" value="MCO6052049.1"/>
    <property type="molecule type" value="Genomic_DNA"/>
</dbReference>
<dbReference type="RefSeq" id="WP_252822210.1">
    <property type="nucleotide sequence ID" value="NZ_JAMXQS010000010.1"/>
</dbReference>
<gene>
    <name evidence="2" type="ORF">NGM99_19880</name>
</gene>
<name>A0ABT1CB56_9HYPH</name>
<feature type="domain" description="Stress-response A/B barrel" evidence="1">
    <location>
        <begin position="2"/>
        <end position="92"/>
    </location>
</feature>
<sequence>MIRHIVFFSAQDRADIPKIKEGLSQLGKIPHSQFFEVQENTRVDQIANEIDVVVYAEFATETDLAAYKAHPIYAQSTATVRPMREIRMSADIVSSKA</sequence>
<dbReference type="SMART" id="SM00886">
    <property type="entry name" value="Dabb"/>
    <property type="match status" value="1"/>
</dbReference>
<dbReference type="Gene3D" id="3.30.70.100">
    <property type="match status" value="1"/>
</dbReference>
<reference evidence="2 3" key="1">
    <citation type="submission" date="2022-06" db="EMBL/GenBank/DDBJ databases">
        <title>Mesorhizobium sp. strain RP14 Genome sequencing and assembly.</title>
        <authorList>
            <person name="Kim I."/>
        </authorList>
    </citation>
    <scope>NUCLEOTIDE SEQUENCE [LARGE SCALE GENOMIC DNA]</scope>
    <source>
        <strain evidence="3">RP14(2022)</strain>
    </source>
</reference>
<accession>A0ABT1CB56</accession>
<evidence type="ECO:0000313" key="2">
    <source>
        <dbReference type="EMBL" id="MCO6052049.1"/>
    </source>
</evidence>